<organism evidence="2 3">
    <name type="scientific">Tetrahymena thermophila (strain SB210)</name>
    <dbReference type="NCBI Taxonomy" id="312017"/>
    <lineage>
        <taxon>Eukaryota</taxon>
        <taxon>Sar</taxon>
        <taxon>Alveolata</taxon>
        <taxon>Ciliophora</taxon>
        <taxon>Intramacronucleata</taxon>
        <taxon>Oligohymenophorea</taxon>
        <taxon>Hymenostomatida</taxon>
        <taxon>Tetrahymenina</taxon>
        <taxon>Tetrahymenidae</taxon>
        <taxon>Tetrahymena</taxon>
    </lineage>
</organism>
<dbReference type="KEGG" id="tet:TTHERM_000411649"/>
<feature type="transmembrane region" description="Helical" evidence="1">
    <location>
        <begin position="275"/>
        <end position="294"/>
    </location>
</feature>
<dbReference type="RefSeq" id="XP_012654277.1">
    <property type="nucleotide sequence ID" value="XM_012798823.1"/>
</dbReference>
<dbReference type="Proteomes" id="UP000009168">
    <property type="component" value="Unassembled WGS sequence"/>
</dbReference>
<keyword evidence="1" id="KW-0472">Membrane</keyword>
<keyword evidence="1 2" id="KW-0812">Transmembrane</keyword>
<dbReference type="EMBL" id="GG662612">
    <property type="protein sequence ID" value="EWS73201.1"/>
    <property type="molecule type" value="Genomic_DNA"/>
</dbReference>
<dbReference type="InParanoid" id="W7XGE9"/>
<evidence type="ECO:0000256" key="1">
    <source>
        <dbReference type="SAM" id="Phobius"/>
    </source>
</evidence>
<accession>W7XGE9</accession>
<dbReference type="AlphaFoldDB" id="W7XGE9"/>
<sequence length="302" mass="37201">MLFHSEMIKHFYLILSQQLCYQMHQMVLPLLKLNDEQSQLYYSIYYLGQVKISYYFQQLMTFNFLANTPTHFTIVVAHLKQINLFYSIPFIQLINMLRQLLNYYLDYEVHLEYFIFDLQWCFNSLILNIQTMEKQRDQIKHPQKEKNNFSRQIIQYLGYLNSLQNCKYLPFKRDSFQTIQFFYANFKGFKPILQRHYYFQVFKCQYFEQGISKEVHSSANSKYVYSNQLIAYQCYRAHFRFQYNSFLKQFDFLTNFSIIYYSNFFRLFGLFYYQIFHQSFFSFYSFLLVCMNNFTKLSNLEN</sequence>
<dbReference type="GeneID" id="24438809"/>
<name>W7XGE9_TETTS</name>
<evidence type="ECO:0000313" key="2">
    <source>
        <dbReference type="EMBL" id="EWS73201.1"/>
    </source>
</evidence>
<keyword evidence="3" id="KW-1185">Reference proteome</keyword>
<gene>
    <name evidence="2" type="ORF">TTHERM_000411649</name>
</gene>
<reference evidence="3" key="1">
    <citation type="journal article" date="2006" name="PLoS Biol.">
        <title>Macronuclear genome sequence of the ciliate Tetrahymena thermophila, a model eukaryote.</title>
        <authorList>
            <person name="Eisen J.A."/>
            <person name="Coyne R.S."/>
            <person name="Wu M."/>
            <person name="Wu D."/>
            <person name="Thiagarajan M."/>
            <person name="Wortman J.R."/>
            <person name="Badger J.H."/>
            <person name="Ren Q."/>
            <person name="Amedeo P."/>
            <person name="Jones K.M."/>
            <person name="Tallon L.J."/>
            <person name="Delcher A.L."/>
            <person name="Salzberg S.L."/>
            <person name="Silva J.C."/>
            <person name="Haas B.J."/>
            <person name="Majoros W.H."/>
            <person name="Farzad M."/>
            <person name="Carlton J.M."/>
            <person name="Smith R.K. Jr."/>
            <person name="Garg J."/>
            <person name="Pearlman R.E."/>
            <person name="Karrer K.M."/>
            <person name="Sun L."/>
            <person name="Manning G."/>
            <person name="Elde N.C."/>
            <person name="Turkewitz A.P."/>
            <person name="Asai D.J."/>
            <person name="Wilkes D.E."/>
            <person name="Wang Y."/>
            <person name="Cai H."/>
            <person name="Collins K."/>
            <person name="Stewart B.A."/>
            <person name="Lee S.R."/>
            <person name="Wilamowska K."/>
            <person name="Weinberg Z."/>
            <person name="Ruzzo W.L."/>
            <person name="Wloga D."/>
            <person name="Gaertig J."/>
            <person name="Frankel J."/>
            <person name="Tsao C.-C."/>
            <person name="Gorovsky M.A."/>
            <person name="Keeling P.J."/>
            <person name="Waller R.F."/>
            <person name="Patron N.J."/>
            <person name="Cherry J.M."/>
            <person name="Stover N.A."/>
            <person name="Krieger C.J."/>
            <person name="del Toro C."/>
            <person name="Ryder H.F."/>
            <person name="Williamson S.C."/>
            <person name="Barbeau R.A."/>
            <person name="Hamilton E.P."/>
            <person name="Orias E."/>
        </authorList>
    </citation>
    <scope>NUCLEOTIDE SEQUENCE [LARGE SCALE GENOMIC DNA]</scope>
    <source>
        <strain evidence="3">SB210</strain>
    </source>
</reference>
<proteinExistence type="predicted"/>
<protein>
    <submittedName>
        <fullName evidence="2">Transmembrane protein, putative</fullName>
    </submittedName>
</protein>
<evidence type="ECO:0000313" key="3">
    <source>
        <dbReference type="Proteomes" id="UP000009168"/>
    </source>
</evidence>
<keyword evidence="1" id="KW-1133">Transmembrane helix</keyword>